<proteinExistence type="predicted"/>
<feature type="region of interest" description="Disordered" evidence="1">
    <location>
        <begin position="48"/>
        <end position="136"/>
    </location>
</feature>
<evidence type="ECO:0000256" key="1">
    <source>
        <dbReference type="SAM" id="MobiDB-lite"/>
    </source>
</evidence>
<feature type="region of interest" description="Disordered" evidence="1">
    <location>
        <begin position="1"/>
        <end position="21"/>
    </location>
</feature>
<organism evidence="2 3">
    <name type="scientific">Portunus trituberculatus</name>
    <name type="common">Swimming crab</name>
    <name type="synonym">Neptunus trituberculatus</name>
    <dbReference type="NCBI Taxonomy" id="210409"/>
    <lineage>
        <taxon>Eukaryota</taxon>
        <taxon>Metazoa</taxon>
        <taxon>Ecdysozoa</taxon>
        <taxon>Arthropoda</taxon>
        <taxon>Crustacea</taxon>
        <taxon>Multicrustacea</taxon>
        <taxon>Malacostraca</taxon>
        <taxon>Eumalacostraca</taxon>
        <taxon>Eucarida</taxon>
        <taxon>Decapoda</taxon>
        <taxon>Pleocyemata</taxon>
        <taxon>Brachyura</taxon>
        <taxon>Eubrachyura</taxon>
        <taxon>Portunoidea</taxon>
        <taxon>Portunidae</taxon>
        <taxon>Portuninae</taxon>
        <taxon>Portunus</taxon>
    </lineage>
</organism>
<keyword evidence="3" id="KW-1185">Reference proteome</keyword>
<dbReference type="AlphaFoldDB" id="A0A5B7JWV6"/>
<dbReference type="EMBL" id="VSRR010126912">
    <property type="protein sequence ID" value="MPD01381.1"/>
    <property type="molecule type" value="Genomic_DNA"/>
</dbReference>
<name>A0A5B7JWV6_PORTR</name>
<gene>
    <name evidence="2" type="ORF">E2C01_096904</name>
</gene>
<sequence>MAPEEGRSGSHSRRGQANVPAPRFHATRLKLDAFPGCRVCTVLRLIASGVGREGGGPGRREKGRVTSGEAGSSPRPHVNAAPARTQLRQVGGNVSGWKGEAWRGRQGSTREGGAEEKSEERKLTEESDCKDEVRWR</sequence>
<protein>
    <submittedName>
        <fullName evidence="2">Uncharacterized protein</fullName>
    </submittedName>
</protein>
<evidence type="ECO:0000313" key="2">
    <source>
        <dbReference type="EMBL" id="MPD01381.1"/>
    </source>
</evidence>
<accession>A0A5B7JWV6</accession>
<dbReference type="Proteomes" id="UP000324222">
    <property type="component" value="Unassembled WGS sequence"/>
</dbReference>
<evidence type="ECO:0000313" key="3">
    <source>
        <dbReference type="Proteomes" id="UP000324222"/>
    </source>
</evidence>
<feature type="compositionally biased region" description="Basic and acidic residues" evidence="1">
    <location>
        <begin position="112"/>
        <end position="136"/>
    </location>
</feature>
<reference evidence="2 3" key="1">
    <citation type="submission" date="2019-05" db="EMBL/GenBank/DDBJ databases">
        <title>Another draft genome of Portunus trituberculatus and its Hox gene families provides insights of decapod evolution.</title>
        <authorList>
            <person name="Jeong J.-H."/>
            <person name="Song I."/>
            <person name="Kim S."/>
            <person name="Choi T."/>
            <person name="Kim D."/>
            <person name="Ryu S."/>
            <person name="Kim W."/>
        </authorList>
    </citation>
    <scope>NUCLEOTIDE SEQUENCE [LARGE SCALE GENOMIC DNA]</scope>
    <source>
        <tissue evidence="2">Muscle</tissue>
    </source>
</reference>
<comment type="caution">
    <text evidence="2">The sequence shown here is derived from an EMBL/GenBank/DDBJ whole genome shotgun (WGS) entry which is preliminary data.</text>
</comment>